<dbReference type="RefSeq" id="WP_013763505.1">
    <property type="nucleotide sequence ID" value="NC_015510.1"/>
</dbReference>
<organism evidence="4 5">
    <name type="scientific">Haliscomenobacter hydrossis (strain ATCC 27775 / DSM 1100 / LMG 10767 / O)</name>
    <dbReference type="NCBI Taxonomy" id="760192"/>
    <lineage>
        <taxon>Bacteria</taxon>
        <taxon>Pseudomonadati</taxon>
        <taxon>Bacteroidota</taxon>
        <taxon>Saprospiria</taxon>
        <taxon>Saprospirales</taxon>
        <taxon>Haliscomenobacteraceae</taxon>
        <taxon>Haliscomenobacter</taxon>
    </lineage>
</organism>
<dbReference type="InterPro" id="IPR050640">
    <property type="entry name" value="Bact_2-comp_sensor_kinase"/>
</dbReference>
<dbReference type="GO" id="GO:0016020">
    <property type="term" value="C:membrane"/>
    <property type="evidence" value="ECO:0007669"/>
    <property type="project" value="InterPro"/>
</dbReference>
<feature type="transmembrane region" description="Helical" evidence="1">
    <location>
        <begin position="346"/>
        <end position="369"/>
    </location>
</feature>
<sequence>MFKIKNIGLFVGLLCWLNLASAQQMLSFPLPEEGISIQNYVQWQGVERSSVFDPIGFKGLFSIPNSASLSTPIQQVWLRMVIRNTVAKDTFINAFFEQSIWDISAFRSKQGALKEIAKAGFRTDPNQLAYRGNEQLLQITLRAAQTDTVYIYLRVLEGASIKRPFPKVYSGNFIPANAYKQQFLTKEPGRWFAFFIAGISLFIAIFTAFKSLVNGWEKANLYCALMFFSNFIDCLNQTHALQLLPFGQMPLRFGLWINELTPILMLLLYREFLNTRKERPWLYWLMSIGISLLFLTIVLDVAFTHLFHNLVLAKKAESGFETIMLVHQGILPFAFLPYLRHPIYRYAAWSSWVLLLAFVLFLLVIRGGWELPFQIWFQPIYLLFIAITLDGVLFSMALTQRDRQIALDKVRLEQQSTASELKALRAQMNPHFIFNCLNSIKSFTLNKDSASASLYLTKFSRLIRQVLENSSSEKITLSNELSTLQLYLEMEKLRVGDKFDYEILLDPDVEAEFIEVPPMLIQPYAENAIWHGILHKTEKGKVSIVIQQTDDTLVIRVVDDGVGRKKAAELKSRSGAKHKSFGMQITAERLSIIKQLYGIEASLHFEDLFDRNGFGIGTKVTLTLPL</sequence>
<dbReference type="STRING" id="760192.Halhy_1051"/>
<dbReference type="PANTHER" id="PTHR34220:SF7">
    <property type="entry name" value="SENSOR HISTIDINE KINASE YPDA"/>
    <property type="match status" value="1"/>
</dbReference>
<accession>F4KQC4</accession>
<dbReference type="HOGENOM" id="CLU_028525_0_0_10"/>
<evidence type="ECO:0000259" key="3">
    <source>
        <dbReference type="Pfam" id="PF06580"/>
    </source>
</evidence>
<keyword evidence="1" id="KW-0472">Membrane</keyword>
<feature type="transmembrane region" description="Helical" evidence="1">
    <location>
        <begin position="191"/>
        <end position="209"/>
    </location>
</feature>
<evidence type="ECO:0000313" key="5">
    <source>
        <dbReference type="Proteomes" id="UP000008461"/>
    </source>
</evidence>
<feature type="transmembrane region" description="Helical" evidence="1">
    <location>
        <begin position="319"/>
        <end position="339"/>
    </location>
</feature>
<dbReference type="InterPro" id="IPR036890">
    <property type="entry name" value="HATPase_C_sf"/>
</dbReference>
<dbReference type="Pfam" id="PF06580">
    <property type="entry name" value="His_kinase"/>
    <property type="match status" value="1"/>
</dbReference>
<feature type="transmembrane region" description="Helical" evidence="1">
    <location>
        <begin position="375"/>
        <end position="399"/>
    </location>
</feature>
<name>F4KQC4_HALH1</name>
<dbReference type="EMBL" id="CP002691">
    <property type="protein sequence ID" value="AEE48950.1"/>
    <property type="molecule type" value="Genomic_DNA"/>
</dbReference>
<dbReference type="Proteomes" id="UP000008461">
    <property type="component" value="Chromosome"/>
</dbReference>
<dbReference type="PANTHER" id="PTHR34220">
    <property type="entry name" value="SENSOR HISTIDINE KINASE YPDA"/>
    <property type="match status" value="1"/>
</dbReference>
<feature type="domain" description="Signal transduction histidine kinase internal region" evidence="3">
    <location>
        <begin position="419"/>
        <end position="499"/>
    </location>
</feature>
<evidence type="ECO:0000256" key="2">
    <source>
        <dbReference type="SAM" id="SignalP"/>
    </source>
</evidence>
<protein>
    <submittedName>
        <fullName evidence="4">Signal transduction histidine kinase</fullName>
    </submittedName>
</protein>
<evidence type="ECO:0000256" key="1">
    <source>
        <dbReference type="SAM" id="Phobius"/>
    </source>
</evidence>
<gene>
    <name evidence="4" type="ordered locus">Halhy_1051</name>
</gene>
<keyword evidence="4" id="KW-0418">Kinase</keyword>
<keyword evidence="1" id="KW-1133">Transmembrane helix</keyword>
<dbReference type="SUPFAM" id="SSF55874">
    <property type="entry name" value="ATPase domain of HSP90 chaperone/DNA topoisomerase II/histidine kinase"/>
    <property type="match status" value="1"/>
</dbReference>
<keyword evidence="5" id="KW-1185">Reference proteome</keyword>
<dbReference type="AlphaFoldDB" id="F4KQC4"/>
<keyword evidence="1" id="KW-0812">Transmembrane</keyword>
<dbReference type="Gene3D" id="3.30.565.10">
    <property type="entry name" value="Histidine kinase-like ATPase, C-terminal domain"/>
    <property type="match status" value="1"/>
</dbReference>
<reference evidence="4 5" key="1">
    <citation type="journal article" date="2011" name="Stand. Genomic Sci.">
        <title>Complete genome sequence of Haliscomenobacter hydrossis type strain (O).</title>
        <authorList>
            <consortium name="US DOE Joint Genome Institute (JGI-PGF)"/>
            <person name="Daligault H."/>
            <person name="Lapidus A."/>
            <person name="Zeytun A."/>
            <person name="Nolan M."/>
            <person name="Lucas S."/>
            <person name="Del Rio T.G."/>
            <person name="Tice H."/>
            <person name="Cheng J.F."/>
            <person name="Tapia R."/>
            <person name="Han C."/>
            <person name="Goodwin L."/>
            <person name="Pitluck S."/>
            <person name="Liolios K."/>
            <person name="Pagani I."/>
            <person name="Ivanova N."/>
            <person name="Huntemann M."/>
            <person name="Mavromatis K."/>
            <person name="Mikhailova N."/>
            <person name="Pati A."/>
            <person name="Chen A."/>
            <person name="Palaniappan K."/>
            <person name="Land M."/>
            <person name="Hauser L."/>
            <person name="Brambilla E.M."/>
            <person name="Rohde M."/>
            <person name="Verbarg S."/>
            <person name="Goker M."/>
            <person name="Bristow J."/>
            <person name="Eisen J.A."/>
            <person name="Markowitz V."/>
            <person name="Hugenholtz P."/>
            <person name="Kyrpides N.C."/>
            <person name="Klenk H.P."/>
            <person name="Woyke T."/>
        </authorList>
    </citation>
    <scope>NUCLEOTIDE SEQUENCE [LARGE SCALE GENOMIC DNA]</scope>
    <source>
        <strain evidence="5">ATCC 27775 / DSM 1100 / LMG 10767 / O</strain>
    </source>
</reference>
<dbReference type="eggNOG" id="COG2972">
    <property type="taxonomic scope" value="Bacteria"/>
</dbReference>
<proteinExistence type="predicted"/>
<reference key="2">
    <citation type="submission" date="2011-04" db="EMBL/GenBank/DDBJ databases">
        <title>Complete sequence of chromosome of Haliscomenobacter hydrossis DSM 1100.</title>
        <authorList>
            <consortium name="US DOE Joint Genome Institute (JGI-PGF)"/>
            <person name="Lucas S."/>
            <person name="Han J."/>
            <person name="Lapidus A."/>
            <person name="Bruce D."/>
            <person name="Goodwin L."/>
            <person name="Pitluck S."/>
            <person name="Peters L."/>
            <person name="Kyrpides N."/>
            <person name="Mavromatis K."/>
            <person name="Ivanova N."/>
            <person name="Ovchinnikova G."/>
            <person name="Pagani I."/>
            <person name="Daligault H."/>
            <person name="Detter J.C."/>
            <person name="Han C."/>
            <person name="Land M."/>
            <person name="Hauser L."/>
            <person name="Markowitz V."/>
            <person name="Cheng J.-F."/>
            <person name="Hugenholtz P."/>
            <person name="Woyke T."/>
            <person name="Wu D."/>
            <person name="Verbarg S."/>
            <person name="Frueling A."/>
            <person name="Brambilla E."/>
            <person name="Klenk H.-P."/>
            <person name="Eisen J.A."/>
        </authorList>
    </citation>
    <scope>NUCLEOTIDE SEQUENCE</scope>
    <source>
        <strain>DSM 1100</strain>
    </source>
</reference>
<feature type="chain" id="PRO_5003311893" evidence="2">
    <location>
        <begin position="23"/>
        <end position="626"/>
    </location>
</feature>
<dbReference type="KEGG" id="hhy:Halhy_1051"/>
<evidence type="ECO:0000313" key="4">
    <source>
        <dbReference type="EMBL" id="AEE48950.1"/>
    </source>
</evidence>
<keyword evidence="4" id="KW-0808">Transferase</keyword>
<feature type="transmembrane region" description="Helical" evidence="1">
    <location>
        <begin position="281"/>
        <end position="307"/>
    </location>
</feature>
<dbReference type="InterPro" id="IPR010559">
    <property type="entry name" value="Sig_transdc_His_kin_internal"/>
</dbReference>
<feature type="signal peptide" evidence="2">
    <location>
        <begin position="1"/>
        <end position="22"/>
    </location>
</feature>
<dbReference type="GO" id="GO:0000155">
    <property type="term" value="F:phosphorelay sensor kinase activity"/>
    <property type="evidence" value="ECO:0007669"/>
    <property type="project" value="InterPro"/>
</dbReference>
<dbReference type="OrthoDB" id="6190788at2"/>
<keyword evidence="2" id="KW-0732">Signal</keyword>